<dbReference type="SUPFAM" id="SSF54523">
    <property type="entry name" value="Pili subunits"/>
    <property type="match status" value="1"/>
</dbReference>
<dbReference type="InterPro" id="IPR012902">
    <property type="entry name" value="N_methyl_site"/>
</dbReference>
<keyword evidence="1" id="KW-0472">Membrane</keyword>
<proteinExistence type="predicted"/>
<organism evidence="2 3">
    <name type="scientific">Desulfobotulus mexicanus</name>
    <dbReference type="NCBI Taxonomy" id="2586642"/>
    <lineage>
        <taxon>Bacteria</taxon>
        <taxon>Pseudomonadati</taxon>
        <taxon>Thermodesulfobacteriota</taxon>
        <taxon>Desulfobacteria</taxon>
        <taxon>Desulfobacterales</taxon>
        <taxon>Desulfobacteraceae</taxon>
        <taxon>Desulfobotulus</taxon>
    </lineage>
</organism>
<dbReference type="Proteomes" id="UP000321899">
    <property type="component" value="Unassembled WGS sequence"/>
</dbReference>
<dbReference type="InterPro" id="IPR045584">
    <property type="entry name" value="Pilin-like"/>
</dbReference>
<keyword evidence="1" id="KW-1133">Transmembrane helix</keyword>
<dbReference type="NCBIfam" id="TIGR02532">
    <property type="entry name" value="IV_pilin_GFxxxE"/>
    <property type="match status" value="1"/>
</dbReference>
<evidence type="ECO:0000313" key="2">
    <source>
        <dbReference type="EMBL" id="TYT75766.1"/>
    </source>
</evidence>
<comment type="caution">
    <text evidence="2">The sequence shown here is derived from an EMBL/GenBank/DDBJ whole genome shotgun (WGS) entry which is preliminary data.</text>
</comment>
<protein>
    <submittedName>
        <fullName evidence="2">Type II secretion system protein</fullName>
    </submittedName>
</protein>
<dbReference type="EMBL" id="VDMB01000002">
    <property type="protein sequence ID" value="TYT75766.1"/>
    <property type="molecule type" value="Genomic_DNA"/>
</dbReference>
<reference evidence="2 3" key="1">
    <citation type="submission" date="2019-06" db="EMBL/GenBank/DDBJ databases">
        <title>Desulfobotulus mexicanus sp. nov., a novel sulfate-reducing bacterium isolated from the sediment of an alkaline crater lake in Mexico.</title>
        <authorList>
            <person name="Hirschler-Rea A."/>
        </authorList>
    </citation>
    <scope>NUCLEOTIDE SEQUENCE [LARGE SCALE GENOMIC DNA]</scope>
    <source>
        <strain evidence="2 3">PAR22N</strain>
    </source>
</reference>
<keyword evidence="1" id="KW-0812">Transmembrane</keyword>
<dbReference type="AlphaFoldDB" id="A0A5Q4VFU5"/>
<gene>
    <name evidence="2" type="ORF">FIM25_02340</name>
</gene>
<evidence type="ECO:0000256" key="1">
    <source>
        <dbReference type="SAM" id="Phobius"/>
    </source>
</evidence>
<dbReference type="Pfam" id="PF07963">
    <property type="entry name" value="N_methyl"/>
    <property type="match status" value="1"/>
</dbReference>
<name>A0A5Q4VFU5_9BACT</name>
<dbReference type="OrthoDB" id="9823690at2"/>
<evidence type="ECO:0000313" key="3">
    <source>
        <dbReference type="Proteomes" id="UP000321899"/>
    </source>
</evidence>
<accession>A0A5Q4VFU5</accession>
<feature type="transmembrane region" description="Helical" evidence="1">
    <location>
        <begin position="48"/>
        <end position="69"/>
    </location>
</feature>
<sequence>MPISIFLPASMKNTTLFPMVPMAWPEAKVPMRISLHGKRTDLENTSKFSGFTLMELVVVMALMAVILSVSFPRIRTSMEADQHRRAVERFIVMLENSGKQAYEKKEEITLVLAADGRSMQGTGGEGDIFDFPDSFGVQTMRRAGKDFPETREIGFYPEGYSDPVFFWIDGVRGRRTLIMHPLIMRVEVVDGFIFPEGWDHE</sequence>
<keyword evidence="3" id="KW-1185">Reference proteome</keyword>